<evidence type="ECO:0000313" key="3">
    <source>
        <dbReference type="Proteomes" id="UP001195483"/>
    </source>
</evidence>
<evidence type="ECO:0000256" key="1">
    <source>
        <dbReference type="SAM" id="MobiDB-lite"/>
    </source>
</evidence>
<feature type="non-terminal residue" evidence="2">
    <location>
        <position position="1"/>
    </location>
</feature>
<reference evidence="2" key="2">
    <citation type="journal article" date="2021" name="Genome Biol. Evol.">
        <title>Developing a high-quality reference genome for a parasitic bivalve with doubly uniparental inheritance (Bivalvia: Unionida).</title>
        <authorList>
            <person name="Smith C.H."/>
        </authorList>
    </citation>
    <scope>NUCLEOTIDE SEQUENCE</scope>
    <source>
        <strain evidence="2">CHS0354</strain>
        <tissue evidence="2">Mantle</tissue>
    </source>
</reference>
<dbReference type="Proteomes" id="UP001195483">
    <property type="component" value="Unassembled WGS sequence"/>
</dbReference>
<keyword evidence="3" id="KW-1185">Reference proteome</keyword>
<reference evidence="2" key="3">
    <citation type="submission" date="2023-05" db="EMBL/GenBank/DDBJ databases">
        <authorList>
            <person name="Smith C.H."/>
        </authorList>
    </citation>
    <scope>NUCLEOTIDE SEQUENCE</scope>
    <source>
        <strain evidence="2">CHS0354</strain>
        <tissue evidence="2">Mantle</tissue>
    </source>
</reference>
<reference evidence="2" key="1">
    <citation type="journal article" date="2021" name="Genome Biol. Evol.">
        <title>A High-Quality Reference Genome for a Parasitic Bivalve with Doubly Uniparental Inheritance (Bivalvia: Unionida).</title>
        <authorList>
            <person name="Smith C.H."/>
        </authorList>
    </citation>
    <scope>NUCLEOTIDE SEQUENCE</scope>
    <source>
        <strain evidence="2">CHS0354</strain>
    </source>
</reference>
<dbReference type="AlphaFoldDB" id="A0AAE0T0R9"/>
<gene>
    <name evidence="2" type="ORF">CHS0354_038256</name>
</gene>
<comment type="caution">
    <text evidence="2">The sequence shown here is derived from an EMBL/GenBank/DDBJ whole genome shotgun (WGS) entry which is preliminary data.</text>
</comment>
<protein>
    <submittedName>
        <fullName evidence="2">Uncharacterized protein</fullName>
    </submittedName>
</protein>
<feature type="region of interest" description="Disordered" evidence="1">
    <location>
        <begin position="1"/>
        <end position="51"/>
    </location>
</feature>
<name>A0AAE0T0R9_9BIVA</name>
<sequence>TSNRKNTTPKQSWIANNRPPHAPTAPNRTQYNTSSHNTSSNEPNSADTNSG</sequence>
<dbReference type="EMBL" id="JAEAOA010002230">
    <property type="protein sequence ID" value="KAK3601685.1"/>
    <property type="molecule type" value="Genomic_DNA"/>
</dbReference>
<feature type="compositionally biased region" description="Polar residues" evidence="1">
    <location>
        <begin position="26"/>
        <end position="51"/>
    </location>
</feature>
<accession>A0AAE0T0R9</accession>
<evidence type="ECO:0000313" key="2">
    <source>
        <dbReference type="EMBL" id="KAK3601685.1"/>
    </source>
</evidence>
<organism evidence="2 3">
    <name type="scientific">Potamilus streckersoni</name>
    <dbReference type="NCBI Taxonomy" id="2493646"/>
    <lineage>
        <taxon>Eukaryota</taxon>
        <taxon>Metazoa</taxon>
        <taxon>Spiralia</taxon>
        <taxon>Lophotrochozoa</taxon>
        <taxon>Mollusca</taxon>
        <taxon>Bivalvia</taxon>
        <taxon>Autobranchia</taxon>
        <taxon>Heteroconchia</taxon>
        <taxon>Palaeoheterodonta</taxon>
        <taxon>Unionida</taxon>
        <taxon>Unionoidea</taxon>
        <taxon>Unionidae</taxon>
        <taxon>Ambleminae</taxon>
        <taxon>Lampsilini</taxon>
        <taxon>Potamilus</taxon>
    </lineage>
</organism>
<proteinExistence type="predicted"/>
<feature type="compositionally biased region" description="Polar residues" evidence="1">
    <location>
        <begin position="1"/>
        <end position="15"/>
    </location>
</feature>